<name>A0A2I0JNN0_PUNGR</name>
<comment type="caution">
    <text evidence="2">The sequence shown here is derived from an EMBL/GenBank/DDBJ whole genome shotgun (WGS) entry which is preliminary data.</text>
</comment>
<organism evidence="2 3">
    <name type="scientific">Punica granatum</name>
    <name type="common">Pomegranate</name>
    <dbReference type="NCBI Taxonomy" id="22663"/>
    <lineage>
        <taxon>Eukaryota</taxon>
        <taxon>Viridiplantae</taxon>
        <taxon>Streptophyta</taxon>
        <taxon>Embryophyta</taxon>
        <taxon>Tracheophyta</taxon>
        <taxon>Spermatophyta</taxon>
        <taxon>Magnoliopsida</taxon>
        <taxon>eudicotyledons</taxon>
        <taxon>Gunneridae</taxon>
        <taxon>Pentapetalae</taxon>
        <taxon>rosids</taxon>
        <taxon>malvids</taxon>
        <taxon>Myrtales</taxon>
        <taxon>Lythraceae</taxon>
        <taxon>Punica</taxon>
    </lineage>
</organism>
<evidence type="ECO:0000256" key="1">
    <source>
        <dbReference type="SAM" id="MobiDB-lite"/>
    </source>
</evidence>
<feature type="region of interest" description="Disordered" evidence="1">
    <location>
        <begin position="1"/>
        <end position="20"/>
    </location>
</feature>
<gene>
    <name evidence="2" type="ORF">CRG98_021721</name>
</gene>
<evidence type="ECO:0000313" key="3">
    <source>
        <dbReference type="Proteomes" id="UP000233551"/>
    </source>
</evidence>
<dbReference type="Proteomes" id="UP000233551">
    <property type="component" value="Unassembled WGS sequence"/>
</dbReference>
<dbReference type="EMBL" id="PGOL01001479">
    <property type="protein sequence ID" value="PKI57882.1"/>
    <property type="molecule type" value="Genomic_DNA"/>
</dbReference>
<protein>
    <submittedName>
        <fullName evidence="2">Uncharacterized protein</fullName>
    </submittedName>
</protein>
<dbReference type="AlphaFoldDB" id="A0A2I0JNN0"/>
<evidence type="ECO:0000313" key="2">
    <source>
        <dbReference type="EMBL" id="PKI57882.1"/>
    </source>
</evidence>
<keyword evidence="3" id="KW-1185">Reference proteome</keyword>
<accession>A0A2I0JNN0</accession>
<proteinExistence type="predicted"/>
<sequence>MARLAEVTGGNGTSRNPVAPESSCSRCFCGLLEQGYRKIGWFSDGFDRLQPWGEAKRTYEVENMWNMKFGCEWLKLGWAVIGKSGGFPTVLTGFSLGEKLNGVGRCWRLRGFQREVGLRESGIEVVIKRGKLGRVEPPELERRAAATTVEPWLRG</sequence>
<reference evidence="2 3" key="1">
    <citation type="submission" date="2017-11" db="EMBL/GenBank/DDBJ databases">
        <title>De-novo sequencing of pomegranate (Punica granatum L.) genome.</title>
        <authorList>
            <person name="Akparov Z."/>
            <person name="Amiraslanov A."/>
            <person name="Hajiyeva S."/>
            <person name="Abbasov M."/>
            <person name="Kaur K."/>
            <person name="Hamwieh A."/>
            <person name="Solovyev V."/>
            <person name="Salamov A."/>
            <person name="Braich B."/>
            <person name="Kosarev P."/>
            <person name="Mahmoud A."/>
            <person name="Hajiyev E."/>
            <person name="Babayeva S."/>
            <person name="Izzatullayeva V."/>
            <person name="Mammadov A."/>
            <person name="Mammadov A."/>
            <person name="Sharifova S."/>
            <person name="Ojaghi J."/>
            <person name="Eynullazada K."/>
            <person name="Bayramov B."/>
            <person name="Abdulazimova A."/>
            <person name="Shahmuradov I."/>
        </authorList>
    </citation>
    <scope>NUCLEOTIDE SEQUENCE [LARGE SCALE GENOMIC DNA]</scope>
    <source>
        <strain evidence="3">cv. AG2017</strain>
        <tissue evidence="2">Leaf</tissue>
    </source>
</reference>